<organism evidence="2 3">
    <name type="scientific">Micromonospora echinofusca</name>
    <dbReference type="NCBI Taxonomy" id="47858"/>
    <lineage>
        <taxon>Bacteria</taxon>
        <taxon>Bacillati</taxon>
        <taxon>Actinomycetota</taxon>
        <taxon>Actinomycetes</taxon>
        <taxon>Micromonosporales</taxon>
        <taxon>Micromonosporaceae</taxon>
        <taxon>Micromonospora</taxon>
    </lineage>
</organism>
<dbReference type="InterPro" id="IPR022002">
    <property type="entry name" value="ChsH2_Znr"/>
</dbReference>
<dbReference type="Pfam" id="PF12172">
    <property type="entry name" value="zf-ChsH2"/>
    <property type="match status" value="1"/>
</dbReference>
<reference evidence="2 3" key="1">
    <citation type="submission" date="2019-12" db="EMBL/GenBank/DDBJ databases">
        <title>Whole genome sequencing of endophytic Actinobacterium Micromonospora sp. MPMI6T.</title>
        <authorList>
            <person name="Evv R."/>
            <person name="Podile A.R."/>
        </authorList>
    </citation>
    <scope>NUCLEOTIDE SEQUENCE [LARGE SCALE GENOMIC DNA]</scope>
    <source>
        <strain evidence="2 3">MPMI6</strain>
    </source>
</reference>
<protein>
    <submittedName>
        <fullName evidence="2">Hydroxymethylglutaryl-CoA synthase</fullName>
    </submittedName>
</protein>
<dbReference type="RefSeq" id="WP_244367080.1">
    <property type="nucleotide sequence ID" value="NZ_WVUH01000073.1"/>
</dbReference>
<dbReference type="Proteomes" id="UP000823521">
    <property type="component" value="Unassembled WGS sequence"/>
</dbReference>
<accession>A0ABS3VQ95</accession>
<sequence length="123" mass="13080">YRLEGSRCGACGAVTTPPGRVCASCGVAGTGDATAKVALRDRTARVVSVTRDHLTTMPEPEVAVVVADVDGGGRLSAYATDVAPQDVTVGMPMTPTFRRLWTTDAIHNYFWKLRPGKDRTDGQ</sequence>
<dbReference type="EMBL" id="WVUH01000073">
    <property type="protein sequence ID" value="MBO4206554.1"/>
    <property type="molecule type" value="Genomic_DNA"/>
</dbReference>
<gene>
    <name evidence="2" type="ORF">GSF22_11160</name>
</gene>
<comment type="caution">
    <text evidence="2">The sequence shown here is derived from an EMBL/GenBank/DDBJ whole genome shotgun (WGS) entry which is preliminary data.</text>
</comment>
<name>A0ABS3VQ95_MICEH</name>
<dbReference type="SUPFAM" id="SSF50249">
    <property type="entry name" value="Nucleic acid-binding proteins"/>
    <property type="match status" value="1"/>
</dbReference>
<evidence type="ECO:0000313" key="3">
    <source>
        <dbReference type="Proteomes" id="UP000823521"/>
    </source>
</evidence>
<keyword evidence="3" id="KW-1185">Reference proteome</keyword>
<evidence type="ECO:0000313" key="2">
    <source>
        <dbReference type="EMBL" id="MBO4206554.1"/>
    </source>
</evidence>
<evidence type="ECO:0000259" key="1">
    <source>
        <dbReference type="Pfam" id="PF12172"/>
    </source>
</evidence>
<feature type="domain" description="ChsH2 rubredoxin-like zinc ribbon" evidence="1">
    <location>
        <begin position="1"/>
        <end position="28"/>
    </location>
</feature>
<dbReference type="InterPro" id="IPR012340">
    <property type="entry name" value="NA-bd_OB-fold"/>
</dbReference>
<proteinExistence type="predicted"/>
<feature type="non-terminal residue" evidence="2">
    <location>
        <position position="1"/>
    </location>
</feature>